<organism evidence="2 3">
    <name type="scientific">Periconia digitata</name>
    <dbReference type="NCBI Taxonomy" id="1303443"/>
    <lineage>
        <taxon>Eukaryota</taxon>
        <taxon>Fungi</taxon>
        <taxon>Dikarya</taxon>
        <taxon>Ascomycota</taxon>
        <taxon>Pezizomycotina</taxon>
        <taxon>Dothideomycetes</taxon>
        <taxon>Pleosporomycetidae</taxon>
        <taxon>Pleosporales</taxon>
        <taxon>Massarineae</taxon>
        <taxon>Periconiaceae</taxon>
        <taxon>Periconia</taxon>
    </lineage>
</organism>
<proteinExistence type="predicted"/>
<dbReference type="EMBL" id="CAOQHR010000002">
    <property type="protein sequence ID" value="CAI6292846.1"/>
    <property type="molecule type" value="Genomic_DNA"/>
</dbReference>
<dbReference type="OrthoDB" id="4817850at2759"/>
<keyword evidence="1" id="KW-0732">Signal</keyword>
<reference evidence="2" key="1">
    <citation type="submission" date="2023-01" db="EMBL/GenBank/DDBJ databases">
        <authorList>
            <person name="Van Ghelder C."/>
            <person name="Rancurel C."/>
        </authorList>
    </citation>
    <scope>NUCLEOTIDE SEQUENCE</scope>
    <source>
        <strain evidence="2">CNCM I-4278</strain>
    </source>
</reference>
<accession>A0A9W4U6W4</accession>
<dbReference type="Proteomes" id="UP001152607">
    <property type="component" value="Unassembled WGS sequence"/>
</dbReference>
<evidence type="ECO:0000313" key="2">
    <source>
        <dbReference type="EMBL" id="CAI6292846.1"/>
    </source>
</evidence>
<protein>
    <submittedName>
        <fullName evidence="2">Uncharacterized protein</fullName>
    </submittedName>
</protein>
<gene>
    <name evidence="2" type="ORF">PDIGIT_LOCUS2525</name>
</gene>
<evidence type="ECO:0000256" key="1">
    <source>
        <dbReference type="SAM" id="SignalP"/>
    </source>
</evidence>
<evidence type="ECO:0000313" key="3">
    <source>
        <dbReference type="Proteomes" id="UP001152607"/>
    </source>
</evidence>
<keyword evidence="3" id="KW-1185">Reference proteome</keyword>
<sequence length="257" mass="27787">MIINSMKMHYSKIASIISFLCLAEHALAYPSAEAVTLDSRGASFETYGDHTGQNSRWNTETDGKYVESADEHRYASGVKCWTDLMTVYNEPVAVTWEKTLIEIDCGGAKDANGAKVVDKNSCSIQPQTVTSQSCMTYTNGGTVELGVDVSIGMKLAGIEKLGGKLGGSYLRLDASQNCQTVTTAAQCGWSDDSCHSVWVSKVALRVHGFVRRRCTSPKGDYTAWSADYDYDVPTSNLRVGCDASCTDQAYPGTPPPV</sequence>
<feature type="signal peptide" evidence="1">
    <location>
        <begin position="1"/>
        <end position="28"/>
    </location>
</feature>
<comment type="caution">
    <text evidence="2">The sequence shown here is derived from an EMBL/GenBank/DDBJ whole genome shotgun (WGS) entry which is preliminary data.</text>
</comment>
<name>A0A9W4U6W4_9PLEO</name>
<dbReference type="AlphaFoldDB" id="A0A9W4U6W4"/>
<feature type="chain" id="PRO_5040947085" evidence="1">
    <location>
        <begin position="29"/>
        <end position="257"/>
    </location>
</feature>